<reference evidence="4 5" key="1">
    <citation type="submission" date="2023-09" db="EMBL/GenBank/DDBJ databases">
        <title>Novel taxa isolated from Blanes Bay.</title>
        <authorList>
            <person name="Rey-Velasco X."/>
            <person name="Lucena T."/>
        </authorList>
    </citation>
    <scope>NUCLEOTIDE SEQUENCE [LARGE SCALE GENOMIC DNA]</scope>
    <source>
        <strain evidence="4 5">S334</strain>
    </source>
</reference>
<dbReference type="InterPro" id="IPR029052">
    <property type="entry name" value="Metallo-depent_PP-like"/>
</dbReference>
<dbReference type="PANTHER" id="PTHR22953:SF153">
    <property type="entry name" value="PURPLE ACID PHOSPHATASE"/>
    <property type="match status" value="1"/>
</dbReference>
<evidence type="ECO:0000313" key="5">
    <source>
        <dbReference type="Proteomes" id="UP001250656"/>
    </source>
</evidence>
<dbReference type="Proteomes" id="UP001250656">
    <property type="component" value="Unassembled WGS sequence"/>
</dbReference>
<protein>
    <submittedName>
        <fullName evidence="4">Metallophosphoesterase family protein</fullName>
        <ecNumber evidence="4">3.1.-.-</ecNumber>
    </submittedName>
</protein>
<proteinExistence type="predicted"/>
<keyword evidence="5" id="KW-1185">Reference proteome</keyword>
<keyword evidence="1" id="KW-0732">Signal</keyword>
<dbReference type="SUPFAM" id="SSF56300">
    <property type="entry name" value="Metallo-dependent phosphatases"/>
    <property type="match status" value="1"/>
</dbReference>
<organism evidence="4 5">
    <name type="scientific">Pricia mediterranea</name>
    <dbReference type="NCBI Taxonomy" id="3076079"/>
    <lineage>
        <taxon>Bacteria</taxon>
        <taxon>Pseudomonadati</taxon>
        <taxon>Bacteroidota</taxon>
        <taxon>Flavobacteriia</taxon>
        <taxon>Flavobacteriales</taxon>
        <taxon>Flavobacteriaceae</taxon>
        <taxon>Pricia</taxon>
    </lineage>
</organism>
<dbReference type="SUPFAM" id="SSF49363">
    <property type="entry name" value="Purple acid phosphatase, N-terminal domain"/>
    <property type="match status" value="1"/>
</dbReference>
<dbReference type="InterPro" id="IPR039331">
    <property type="entry name" value="PAPs-like"/>
</dbReference>
<evidence type="ECO:0000259" key="3">
    <source>
        <dbReference type="Pfam" id="PF00149"/>
    </source>
</evidence>
<keyword evidence="4" id="KW-0378">Hydrolase</keyword>
<comment type="caution">
    <text evidence="4">The sequence shown here is derived from an EMBL/GenBank/DDBJ whole genome shotgun (WGS) entry which is preliminary data.</text>
</comment>
<keyword evidence="2" id="KW-0472">Membrane</keyword>
<dbReference type="Pfam" id="PF00149">
    <property type="entry name" value="Metallophos"/>
    <property type="match status" value="1"/>
</dbReference>
<dbReference type="InterPro" id="IPR004843">
    <property type="entry name" value="Calcineurin-like_PHP"/>
</dbReference>
<keyword evidence="2" id="KW-1133">Transmembrane helix</keyword>
<sequence>MNKDKRNQSKNKQLKSRRGFIGNLSKVAVIGASLPMTQIMAKPTIQSENGVETSADSFGFSTAPYIQNLMENSVDIVFITNSKAHSWVEYGSEDLDLKAEDNLDGFIQANNHLNTIRLEDLTPGTTYKYRVASREIVKFDPYDLVFGDTIMGDVHTFRTSKDMNSVSCLILNDIHDRPYSFADLLSLNKGFQYDFVALNGDMFDYQTDEQQLIDHLIAPCTDIFASEKPFLMVRGNHETRGKFARNIKDYFAYPDSEYYFSFKQGPVHWVVLDSGEDKTDADKEYGGIVSFDAFREKQAIWLENEFQKKDYQGCKYRVVLMHIPPFHSGDWHGTLHCRKLFHPLFERYNVDMVISGHTHRYGVHPPSDAHTYPVIIGGGPKTGNRTLIQFKADEEQLNVKMIRDDGLVVGEYSVD</sequence>
<evidence type="ECO:0000256" key="2">
    <source>
        <dbReference type="SAM" id="Phobius"/>
    </source>
</evidence>
<name>A0ABU3L3F8_9FLAO</name>
<feature type="domain" description="Calcineurin-like phosphoesterase" evidence="3">
    <location>
        <begin position="169"/>
        <end position="361"/>
    </location>
</feature>
<dbReference type="RefSeq" id="WP_314013498.1">
    <property type="nucleotide sequence ID" value="NZ_JAVTTP010000001.1"/>
</dbReference>
<dbReference type="Gene3D" id="3.60.21.10">
    <property type="match status" value="1"/>
</dbReference>
<accession>A0ABU3L3F8</accession>
<dbReference type="InterPro" id="IPR008963">
    <property type="entry name" value="Purple_acid_Pase-like_N"/>
</dbReference>
<dbReference type="EMBL" id="JAVTTP010000001">
    <property type="protein sequence ID" value="MDT7828269.1"/>
    <property type="molecule type" value="Genomic_DNA"/>
</dbReference>
<dbReference type="GO" id="GO:0016787">
    <property type="term" value="F:hydrolase activity"/>
    <property type="evidence" value="ECO:0007669"/>
    <property type="project" value="UniProtKB-KW"/>
</dbReference>
<feature type="transmembrane region" description="Helical" evidence="2">
    <location>
        <begin position="20"/>
        <end position="41"/>
    </location>
</feature>
<evidence type="ECO:0000313" key="4">
    <source>
        <dbReference type="EMBL" id="MDT7828269.1"/>
    </source>
</evidence>
<gene>
    <name evidence="4" type="ORF">RQM65_06305</name>
</gene>
<dbReference type="PANTHER" id="PTHR22953">
    <property type="entry name" value="ACID PHOSPHATASE RELATED"/>
    <property type="match status" value="1"/>
</dbReference>
<keyword evidence="2" id="KW-0812">Transmembrane</keyword>
<dbReference type="EC" id="3.1.-.-" evidence="4"/>
<evidence type="ECO:0000256" key="1">
    <source>
        <dbReference type="ARBA" id="ARBA00022729"/>
    </source>
</evidence>